<comment type="subunit">
    <text evidence="3 8">Homodimer.</text>
</comment>
<feature type="signal peptide" evidence="8">
    <location>
        <begin position="1"/>
        <end position="28"/>
    </location>
</feature>
<evidence type="ECO:0000313" key="11">
    <source>
        <dbReference type="EMBL" id="MFC7303955.1"/>
    </source>
</evidence>
<protein>
    <recommendedName>
        <fullName evidence="8">Probable subtilase-type protease inhibitor</fullName>
    </recommendedName>
</protein>
<keyword evidence="6 8" id="KW-0722">Serine protease inhibitor</keyword>
<dbReference type="InterPro" id="IPR036819">
    <property type="entry name" value="Subtilisin_inhibitor-like_sf"/>
</dbReference>
<keyword evidence="5 8" id="KW-0646">Protease inhibitor</keyword>
<dbReference type="GO" id="GO:0030414">
    <property type="term" value="F:peptidase inhibitor activity"/>
    <property type="evidence" value="ECO:0007669"/>
    <property type="project" value="UniProtKB-KW"/>
</dbReference>
<comment type="caution">
    <text evidence="11">The sequence shown here is derived from an EMBL/GenBank/DDBJ whole genome shotgun (WGS) entry which is preliminary data.</text>
</comment>
<evidence type="ECO:0000256" key="6">
    <source>
        <dbReference type="ARBA" id="ARBA00022900"/>
    </source>
</evidence>
<feature type="disulfide bond" evidence="8">
    <location>
        <begin position="110"/>
        <end position="140"/>
    </location>
</feature>
<dbReference type="RefSeq" id="WP_381827658.1">
    <property type="nucleotide sequence ID" value="NZ_JBHTCF010000002.1"/>
</dbReference>
<evidence type="ECO:0000256" key="1">
    <source>
        <dbReference type="ARBA" id="ARBA00004613"/>
    </source>
</evidence>
<dbReference type="PRINTS" id="PR00294">
    <property type="entry name" value="SSBTLNINHBTR"/>
</dbReference>
<feature type="site" description="Reactive bond" evidence="8">
    <location>
        <begin position="112"/>
        <end position="113"/>
    </location>
</feature>
<dbReference type="InterPro" id="IPR023549">
    <property type="entry name" value="Subtilisin_inhibitor"/>
</dbReference>
<keyword evidence="7 8" id="KW-1015">Disulfide bond</keyword>
<gene>
    <name evidence="8" type="primary">sti</name>
    <name evidence="11" type="ORF">ACFQVC_06970</name>
</gene>
<reference evidence="12" key="1">
    <citation type="journal article" date="2019" name="Int. J. Syst. Evol. Microbiol.">
        <title>The Global Catalogue of Microorganisms (GCM) 10K type strain sequencing project: providing services to taxonomists for standard genome sequencing and annotation.</title>
        <authorList>
            <consortium name="The Broad Institute Genomics Platform"/>
            <consortium name="The Broad Institute Genome Sequencing Center for Infectious Disease"/>
            <person name="Wu L."/>
            <person name="Ma J."/>
        </authorList>
    </citation>
    <scope>NUCLEOTIDE SEQUENCE [LARGE SCALE GENOMIC DNA]</scope>
    <source>
        <strain evidence="12">SYNS20</strain>
    </source>
</reference>
<dbReference type="Gene3D" id="3.30.350.10">
    <property type="entry name" value="Subtilisin inhibitor-like"/>
    <property type="match status" value="1"/>
</dbReference>
<dbReference type="HAMAP" id="MF_00778">
    <property type="entry name" value="SSI"/>
    <property type="match status" value="1"/>
</dbReference>
<dbReference type="Proteomes" id="UP001596523">
    <property type="component" value="Unassembled WGS sequence"/>
</dbReference>
<accession>A0ABW2JEN3</accession>
<dbReference type="EMBL" id="JBHTCF010000002">
    <property type="protein sequence ID" value="MFC7303955.1"/>
    <property type="molecule type" value="Genomic_DNA"/>
</dbReference>
<evidence type="ECO:0000256" key="4">
    <source>
        <dbReference type="ARBA" id="ARBA00022525"/>
    </source>
</evidence>
<dbReference type="InterPro" id="IPR000691">
    <property type="entry name" value="Prot_inh_I16_SSI"/>
</dbReference>
<dbReference type="SUPFAM" id="SSF55399">
    <property type="entry name" value="Subtilisin inhibitor"/>
    <property type="match status" value="1"/>
</dbReference>
<comment type="subcellular location">
    <subcellularLocation>
        <location evidence="1 8">Secreted</location>
    </subcellularLocation>
</comment>
<organism evidence="11 12">
    <name type="scientific">Streptomyces monticola</name>
    <dbReference type="NCBI Taxonomy" id="2666263"/>
    <lineage>
        <taxon>Bacteria</taxon>
        <taxon>Bacillati</taxon>
        <taxon>Actinomycetota</taxon>
        <taxon>Actinomycetes</taxon>
        <taxon>Kitasatosporales</taxon>
        <taxon>Streptomycetaceae</taxon>
        <taxon>Streptomyces</taxon>
    </lineage>
</organism>
<name>A0ABW2JEN3_9ACTN</name>
<evidence type="ECO:0000256" key="8">
    <source>
        <dbReference type="HAMAP-Rule" id="MF_00778"/>
    </source>
</evidence>
<dbReference type="Pfam" id="PF00720">
    <property type="entry name" value="SSI"/>
    <property type="match status" value="1"/>
</dbReference>
<comment type="similarity">
    <text evidence="2 8 9">Belongs to the protease inhibitor I16 (SSI) family.</text>
</comment>
<evidence type="ECO:0000256" key="7">
    <source>
        <dbReference type="ARBA" id="ARBA00023157"/>
    </source>
</evidence>
<evidence type="ECO:0000256" key="2">
    <source>
        <dbReference type="ARBA" id="ARBA00010472"/>
    </source>
</evidence>
<evidence type="ECO:0000256" key="3">
    <source>
        <dbReference type="ARBA" id="ARBA00011738"/>
    </source>
</evidence>
<evidence type="ECO:0000256" key="5">
    <source>
        <dbReference type="ARBA" id="ARBA00022690"/>
    </source>
</evidence>
<feature type="domain" description="Subtilisin inhibitor" evidence="10">
    <location>
        <begin position="46"/>
        <end position="138"/>
    </location>
</feature>
<proteinExistence type="inferred from homology"/>
<keyword evidence="12" id="KW-1185">Reference proteome</keyword>
<evidence type="ECO:0000256" key="9">
    <source>
        <dbReference type="RuleBase" id="RU003471"/>
    </source>
</evidence>
<comment type="function">
    <text evidence="8">Strong inhibitor of bacterial serine proteases such as subtilisin.</text>
</comment>
<feature type="disulfide bond" evidence="8">
    <location>
        <begin position="73"/>
        <end position="88"/>
    </location>
</feature>
<evidence type="ECO:0000259" key="10">
    <source>
        <dbReference type="Pfam" id="PF00720"/>
    </source>
</evidence>
<keyword evidence="8" id="KW-0732">Signal</keyword>
<feature type="chain" id="PRO_5044944246" description="Probable subtilase-type protease inhibitor" evidence="8">
    <location>
        <begin position="29"/>
        <end position="154"/>
    </location>
</feature>
<sequence precursor="true">MKHTLKALGTTAAVAACLLATTAGTAQAGSAPRAESPSPQTKGLYAPSDLVLSVGYGEDAATATVDRAVTLTCAPRAAGSHPAAEAACTEVRGVGGELAALVDTDPGTVCTKEWNPRVITVAGVWEGRTVSWSTTFGNPCELRAAVAGSAALAF</sequence>
<keyword evidence="4 8" id="KW-0964">Secreted</keyword>
<evidence type="ECO:0000313" key="12">
    <source>
        <dbReference type="Proteomes" id="UP001596523"/>
    </source>
</evidence>
<dbReference type="PROSITE" id="PS51257">
    <property type="entry name" value="PROKAR_LIPOPROTEIN"/>
    <property type="match status" value="1"/>
</dbReference>